<dbReference type="AlphaFoldDB" id="A0A1B1A5T5"/>
<comment type="similarity">
    <text evidence="6">Belongs to the vsr family.</text>
</comment>
<keyword evidence="4 6" id="KW-0378">Hydrolase</keyword>
<sequence>MPDVHDKATRSRNMAAIRGSDTKPEMIVRRGLHARGFRFRLHSKDLPGKPDLVLPKYRAVVLVNGCFWHGHCCPLFKWPASRAEFWRDKIRANIERDFRNRNLLEAKGWRVAVVWECALKGKGKMAAVDVIDSLSQWLLTADSKLVIEGFR</sequence>
<dbReference type="Pfam" id="PF03852">
    <property type="entry name" value="Vsr"/>
    <property type="match status" value="1"/>
</dbReference>
<dbReference type="NCBIfam" id="TIGR00632">
    <property type="entry name" value="vsr"/>
    <property type="match status" value="1"/>
</dbReference>
<evidence type="ECO:0000313" key="8">
    <source>
        <dbReference type="Proteomes" id="UP000013243"/>
    </source>
</evidence>
<evidence type="ECO:0000256" key="1">
    <source>
        <dbReference type="ARBA" id="ARBA00022722"/>
    </source>
</evidence>
<dbReference type="EMBL" id="CP015230">
    <property type="protein sequence ID" value="ANP41911.1"/>
    <property type="molecule type" value="Genomic_DNA"/>
</dbReference>
<dbReference type="REBASE" id="151776">
    <property type="entry name" value="V.Rmo1926IIIP"/>
</dbReference>
<evidence type="ECO:0000256" key="5">
    <source>
        <dbReference type="ARBA" id="ARBA00023204"/>
    </source>
</evidence>
<dbReference type="GO" id="GO:0016787">
    <property type="term" value="F:hydrolase activity"/>
    <property type="evidence" value="ECO:0007669"/>
    <property type="project" value="UniProtKB-KW"/>
</dbReference>
<dbReference type="InterPro" id="IPR011335">
    <property type="entry name" value="Restrct_endonuc-II-like"/>
</dbReference>
<evidence type="ECO:0000256" key="6">
    <source>
        <dbReference type="PIRNR" id="PIRNR018267"/>
    </source>
</evidence>
<dbReference type="STRING" id="1265309.K529_014135"/>
<comment type="function">
    <text evidence="6">May nick specific sequences that contain T:G mispairs resulting from m5C-deamination.</text>
</comment>
<gene>
    <name evidence="7" type="ORF">K529_014135</name>
</gene>
<proteinExistence type="inferred from homology"/>
<keyword evidence="2 6" id="KW-0255">Endonuclease</keyword>
<organism evidence="7 8">
    <name type="scientific">Tritonibacter mobilis F1926</name>
    <dbReference type="NCBI Taxonomy" id="1265309"/>
    <lineage>
        <taxon>Bacteria</taxon>
        <taxon>Pseudomonadati</taxon>
        <taxon>Pseudomonadota</taxon>
        <taxon>Alphaproteobacteria</taxon>
        <taxon>Rhodobacterales</taxon>
        <taxon>Paracoccaceae</taxon>
        <taxon>Tritonibacter</taxon>
    </lineage>
</organism>
<evidence type="ECO:0000256" key="4">
    <source>
        <dbReference type="ARBA" id="ARBA00022801"/>
    </source>
</evidence>
<dbReference type="GO" id="GO:0004519">
    <property type="term" value="F:endonuclease activity"/>
    <property type="evidence" value="ECO:0007669"/>
    <property type="project" value="UniProtKB-KW"/>
</dbReference>
<dbReference type="PIRSF" id="PIRSF018267">
    <property type="entry name" value="VSR_endonuc"/>
    <property type="match status" value="1"/>
</dbReference>
<dbReference type="OrthoDB" id="9801520at2"/>
<evidence type="ECO:0000256" key="2">
    <source>
        <dbReference type="ARBA" id="ARBA00022759"/>
    </source>
</evidence>
<dbReference type="Gene3D" id="3.40.960.10">
    <property type="entry name" value="VSR Endonuclease"/>
    <property type="match status" value="1"/>
</dbReference>
<name>A0A1B1A5T5_9RHOB</name>
<dbReference type="KEGG" id="rmb:K529_014135"/>
<dbReference type="SUPFAM" id="SSF52980">
    <property type="entry name" value="Restriction endonuclease-like"/>
    <property type="match status" value="1"/>
</dbReference>
<keyword evidence="5 6" id="KW-0234">DNA repair</keyword>
<keyword evidence="3 6" id="KW-0227">DNA damage</keyword>
<evidence type="ECO:0000313" key="7">
    <source>
        <dbReference type="EMBL" id="ANP41911.1"/>
    </source>
</evidence>
<accession>A0A1B1A5T5</accession>
<reference evidence="7 8" key="1">
    <citation type="journal article" date="2016" name="ISME J.">
        <title>Global occurrence and heterogeneity of the Roseobacter-clade species Ruegeria mobilis.</title>
        <authorList>
            <person name="Sonnenschein E."/>
            <person name="Gram L."/>
        </authorList>
    </citation>
    <scope>NUCLEOTIDE SEQUENCE [LARGE SCALE GENOMIC DNA]</scope>
    <source>
        <strain evidence="7 8">F1926</strain>
    </source>
</reference>
<protein>
    <recommendedName>
        <fullName evidence="6">Very short patch repair endonuclease</fullName>
        <ecNumber evidence="6">3.1.-.-</ecNumber>
    </recommendedName>
</protein>
<keyword evidence="1 6" id="KW-0540">Nuclease</keyword>
<dbReference type="CDD" id="cd00221">
    <property type="entry name" value="Vsr"/>
    <property type="match status" value="1"/>
</dbReference>
<evidence type="ECO:0000256" key="3">
    <source>
        <dbReference type="ARBA" id="ARBA00022763"/>
    </source>
</evidence>
<dbReference type="Proteomes" id="UP000013243">
    <property type="component" value="Chromosome"/>
</dbReference>
<dbReference type="InterPro" id="IPR004603">
    <property type="entry name" value="DNA_mismatch_endonuc_vsr"/>
</dbReference>
<dbReference type="GO" id="GO:0006298">
    <property type="term" value="P:mismatch repair"/>
    <property type="evidence" value="ECO:0007669"/>
    <property type="project" value="UniProtKB-UniRule"/>
</dbReference>
<dbReference type="EC" id="3.1.-.-" evidence="6"/>